<feature type="region of interest" description="Disordered" evidence="1">
    <location>
        <begin position="445"/>
        <end position="465"/>
    </location>
</feature>
<dbReference type="Proteomes" id="UP000510686">
    <property type="component" value="Chromosome 4"/>
</dbReference>
<protein>
    <recommendedName>
        <fullName evidence="5">Peptidase M43 pregnancy-associated plasma-A domain-containing protein</fullName>
    </recommendedName>
</protein>
<evidence type="ECO:0000313" key="3">
    <source>
        <dbReference type="EMBL" id="QLI70450.1"/>
    </source>
</evidence>
<dbReference type="EMBL" id="CP058935">
    <property type="protein sequence ID" value="QLI70450.1"/>
    <property type="molecule type" value="Genomic_DNA"/>
</dbReference>
<name>A0A7D5UYZ7_9HYPO</name>
<dbReference type="KEGG" id="mbrn:26246622"/>
<feature type="chain" id="PRO_5028814200" description="Peptidase M43 pregnancy-associated plasma-A domain-containing protein" evidence="2">
    <location>
        <begin position="20"/>
        <end position="540"/>
    </location>
</feature>
<dbReference type="InterPro" id="IPR024079">
    <property type="entry name" value="MetalloPept_cat_dom_sf"/>
</dbReference>
<sequence length="540" mass="61900">MIPQLRLVVKSLLISAACAQALDAANVTKRKPKCGGFRPSQELPVLDITGDTATIVGHTPNFTDHSLNVASYSPNITSETDDVTSQTNNITNETDNITNQTINIVNNIMQCGVSSLSSQEPAEISETIPLGHNITKRQSVRRHSIPTYITVVAKDYTQAGGYLTDNQIERKINEMRKYWSFAFKFDTSVDQIYRYVRPDLFDADTGFLRESWAETMVRFRRGPIDYTSLNIVFVYRYQDSHKFWGNPENNQQWGYSMQGTLGTSSIASENIAHYDNWKELATKDGIVISSGTIAEVAHKRAENVENTLPHEFGHWLGLRHTDSEVQVPDNYVGLRPNPTEANCERVNDKISDTPPHVLNAYAQEVWGRCLRREPIDPVYTCLHLKDWRERLVPDPIFNLMVSISGTRCPIDGLTIQQKEKAIHGYETWRLPAKQAIENKRIGDGNRQQANNQAQPQPNQHQQENIQPQPNWHQWNAQREHCLRQATDKFDYNVGIALNEKYKELRANYDREVWRPNRYLNDWQYSGWARQEINNAAVRES</sequence>
<evidence type="ECO:0000313" key="4">
    <source>
        <dbReference type="Proteomes" id="UP000510686"/>
    </source>
</evidence>
<dbReference type="Gene3D" id="3.40.390.10">
    <property type="entry name" value="Collagenase (Catalytic Domain)"/>
    <property type="match status" value="1"/>
</dbReference>
<dbReference type="RefSeq" id="XP_014540515.2">
    <property type="nucleotide sequence ID" value="XM_014685029.2"/>
</dbReference>
<accession>A0A7D5UYZ7</accession>
<evidence type="ECO:0000256" key="1">
    <source>
        <dbReference type="SAM" id="MobiDB-lite"/>
    </source>
</evidence>
<feature type="signal peptide" evidence="2">
    <location>
        <begin position="1"/>
        <end position="19"/>
    </location>
</feature>
<dbReference type="SUPFAM" id="SSF55486">
    <property type="entry name" value="Metalloproteases ('zincins'), catalytic domain"/>
    <property type="match status" value="1"/>
</dbReference>
<dbReference type="GeneID" id="26246622"/>
<organism evidence="3 4">
    <name type="scientific">Metarhizium brunneum</name>
    <dbReference type="NCBI Taxonomy" id="500148"/>
    <lineage>
        <taxon>Eukaryota</taxon>
        <taxon>Fungi</taxon>
        <taxon>Dikarya</taxon>
        <taxon>Ascomycota</taxon>
        <taxon>Pezizomycotina</taxon>
        <taxon>Sordariomycetes</taxon>
        <taxon>Hypocreomycetidae</taxon>
        <taxon>Hypocreales</taxon>
        <taxon>Clavicipitaceae</taxon>
        <taxon>Metarhizium</taxon>
    </lineage>
</organism>
<dbReference type="AlphaFoldDB" id="A0A7D5UYZ7"/>
<dbReference type="OrthoDB" id="536211at2759"/>
<reference evidence="3 4" key="1">
    <citation type="submission" date="2020-07" db="EMBL/GenBank/DDBJ databases">
        <title>Telomere length de novo assembly of all 7 chromosomes of the fungus, Metarhizium brunneum, using a novel assembly pipeline.</title>
        <authorList>
            <person name="Saud z."/>
            <person name="Kortsinoglou A."/>
            <person name="Kouvelis V.N."/>
            <person name="Butt T.M."/>
        </authorList>
    </citation>
    <scope>NUCLEOTIDE SEQUENCE [LARGE SCALE GENOMIC DNA]</scope>
    <source>
        <strain evidence="3 4">4556</strain>
    </source>
</reference>
<dbReference type="GO" id="GO:0008237">
    <property type="term" value="F:metallopeptidase activity"/>
    <property type="evidence" value="ECO:0007669"/>
    <property type="project" value="InterPro"/>
</dbReference>
<keyword evidence="4" id="KW-1185">Reference proteome</keyword>
<proteinExistence type="predicted"/>
<gene>
    <name evidence="3" type="ORF">G6M90_00g067590</name>
</gene>
<evidence type="ECO:0000256" key="2">
    <source>
        <dbReference type="SAM" id="SignalP"/>
    </source>
</evidence>
<keyword evidence="2" id="KW-0732">Signal</keyword>
<evidence type="ECO:0008006" key="5">
    <source>
        <dbReference type="Google" id="ProtNLM"/>
    </source>
</evidence>